<dbReference type="InterPro" id="IPR020846">
    <property type="entry name" value="MFS_dom"/>
</dbReference>
<evidence type="ECO:0000256" key="1">
    <source>
        <dbReference type="ARBA" id="ARBA00004141"/>
    </source>
</evidence>
<dbReference type="Proteomes" id="UP000664132">
    <property type="component" value="Unassembled WGS sequence"/>
</dbReference>
<dbReference type="SUPFAM" id="SSF103473">
    <property type="entry name" value="MFS general substrate transporter"/>
    <property type="match status" value="1"/>
</dbReference>
<dbReference type="EMBL" id="JAFJYH010000142">
    <property type="protein sequence ID" value="KAG4417922.1"/>
    <property type="molecule type" value="Genomic_DNA"/>
</dbReference>
<sequence>MDIKHSDAMSADIQQVQTATTTPTILDSYGPSGTHMFIQLCALNQGWIADKISRRYSIVVAVIIFTLGSSLQTASVDYPMLVAARFIRGVGIGMLSMVVPLYISEISPPEIRGSLLVFEEFSIVFGIVISFWITCGAKEIPGHLSWQLPFAIQIIPGLLLVLGAFFFLPSSPRWLAAKGREYEALGEIDWLNNFIIGLVTPPLVQNTGFGAYVFFAIFYLGSLGWTYLFVPGTNGKTLEQTDEVFKDRGIAEEV</sequence>
<keyword evidence="4 6" id="KW-1133">Transmembrane helix</keyword>
<keyword evidence="9" id="KW-1185">Reference proteome</keyword>
<keyword evidence="3 6" id="KW-0812">Transmembrane</keyword>
<feature type="transmembrane region" description="Helical" evidence="6">
    <location>
        <begin position="210"/>
        <end position="230"/>
    </location>
</feature>
<feature type="domain" description="Major facilitator superfamily (MFS) profile" evidence="7">
    <location>
        <begin position="1"/>
        <end position="254"/>
    </location>
</feature>
<gene>
    <name evidence="8" type="ORF">IFR04_008976</name>
</gene>
<evidence type="ECO:0000256" key="6">
    <source>
        <dbReference type="SAM" id="Phobius"/>
    </source>
</evidence>
<reference evidence="8" key="1">
    <citation type="submission" date="2021-02" db="EMBL/GenBank/DDBJ databases">
        <title>Genome sequence Cadophora malorum strain M34.</title>
        <authorList>
            <person name="Stefanovic E."/>
            <person name="Vu D."/>
            <person name="Scully C."/>
            <person name="Dijksterhuis J."/>
            <person name="Roader J."/>
            <person name="Houbraken J."/>
        </authorList>
    </citation>
    <scope>NUCLEOTIDE SEQUENCE</scope>
    <source>
        <strain evidence="8">M34</strain>
    </source>
</reference>
<evidence type="ECO:0000256" key="2">
    <source>
        <dbReference type="ARBA" id="ARBA00010992"/>
    </source>
</evidence>
<dbReference type="InterPro" id="IPR050360">
    <property type="entry name" value="MFS_Sugar_Transporters"/>
</dbReference>
<comment type="subcellular location">
    <subcellularLocation>
        <location evidence="1">Membrane</location>
        <topology evidence="1">Multi-pass membrane protein</topology>
    </subcellularLocation>
</comment>
<dbReference type="PANTHER" id="PTHR48022:SF14">
    <property type="entry name" value="MAJOR FACILITATOR SUPERFAMILY (MFS) PROFILE DOMAIN-CONTAINING PROTEIN-RELATED"/>
    <property type="match status" value="1"/>
</dbReference>
<evidence type="ECO:0000259" key="7">
    <source>
        <dbReference type="PROSITE" id="PS50850"/>
    </source>
</evidence>
<dbReference type="InterPro" id="IPR005828">
    <property type="entry name" value="MFS_sugar_transport-like"/>
</dbReference>
<dbReference type="OrthoDB" id="8120565at2759"/>
<evidence type="ECO:0000256" key="4">
    <source>
        <dbReference type="ARBA" id="ARBA00022989"/>
    </source>
</evidence>
<name>A0A8H7TE10_9HELO</name>
<evidence type="ECO:0000256" key="3">
    <source>
        <dbReference type="ARBA" id="ARBA00022692"/>
    </source>
</evidence>
<evidence type="ECO:0000313" key="9">
    <source>
        <dbReference type="Proteomes" id="UP000664132"/>
    </source>
</evidence>
<protein>
    <recommendedName>
        <fullName evidence="7">Major facilitator superfamily (MFS) profile domain-containing protein</fullName>
    </recommendedName>
</protein>
<feature type="transmembrane region" description="Helical" evidence="6">
    <location>
        <begin position="56"/>
        <end position="74"/>
    </location>
</feature>
<feature type="transmembrane region" description="Helical" evidence="6">
    <location>
        <begin position="86"/>
        <end position="103"/>
    </location>
</feature>
<dbReference type="GO" id="GO:0005351">
    <property type="term" value="F:carbohydrate:proton symporter activity"/>
    <property type="evidence" value="ECO:0007669"/>
    <property type="project" value="TreeGrafter"/>
</dbReference>
<dbReference type="PROSITE" id="PS00217">
    <property type="entry name" value="SUGAR_TRANSPORT_2"/>
    <property type="match status" value="1"/>
</dbReference>
<feature type="transmembrane region" description="Helical" evidence="6">
    <location>
        <begin position="146"/>
        <end position="168"/>
    </location>
</feature>
<dbReference type="GO" id="GO:0016020">
    <property type="term" value="C:membrane"/>
    <property type="evidence" value="ECO:0007669"/>
    <property type="project" value="UniProtKB-SubCell"/>
</dbReference>
<comment type="similarity">
    <text evidence="2">Belongs to the major facilitator superfamily. Sugar transporter (TC 2.A.1.1) family.</text>
</comment>
<comment type="caution">
    <text evidence="8">The sequence shown here is derived from an EMBL/GenBank/DDBJ whole genome shotgun (WGS) entry which is preliminary data.</text>
</comment>
<accession>A0A8H7TE10</accession>
<organism evidence="8 9">
    <name type="scientific">Cadophora malorum</name>
    <dbReference type="NCBI Taxonomy" id="108018"/>
    <lineage>
        <taxon>Eukaryota</taxon>
        <taxon>Fungi</taxon>
        <taxon>Dikarya</taxon>
        <taxon>Ascomycota</taxon>
        <taxon>Pezizomycotina</taxon>
        <taxon>Leotiomycetes</taxon>
        <taxon>Helotiales</taxon>
        <taxon>Ploettnerulaceae</taxon>
        <taxon>Cadophora</taxon>
    </lineage>
</organism>
<feature type="transmembrane region" description="Helical" evidence="6">
    <location>
        <begin position="115"/>
        <end position="134"/>
    </location>
</feature>
<dbReference type="PANTHER" id="PTHR48022">
    <property type="entry name" value="PLASTIDIC GLUCOSE TRANSPORTER 4"/>
    <property type="match status" value="1"/>
</dbReference>
<dbReference type="Pfam" id="PF00083">
    <property type="entry name" value="Sugar_tr"/>
    <property type="match status" value="2"/>
</dbReference>
<keyword evidence="5 6" id="KW-0472">Membrane</keyword>
<proteinExistence type="inferred from homology"/>
<evidence type="ECO:0000256" key="5">
    <source>
        <dbReference type="ARBA" id="ARBA00023136"/>
    </source>
</evidence>
<dbReference type="Gene3D" id="1.20.1250.20">
    <property type="entry name" value="MFS general substrate transporter like domains"/>
    <property type="match status" value="2"/>
</dbReference>
<dbReference type="InterPro" id="IPR036259">
    <property type="entry name" value="MFS_trans_sf"/>
</dbReference>
<dbReference type="InterPro" id="IPR005829">
    <property type="entry name" value="Sugar_transporter_CS"/>
</dbReference>
<evidence type="ECO:0000313" key="8">
    <source>
        <dbReference type="EMBL" id="KAG4417922.1"/>
    </source>
</evidence>
<dbReference type="PROSITE" id="PS50850">
    <property type="entry name" value="MFS"/>
    <property type="match status" value="1"/>
</dbReference>
<dbReference type="AlphaFoldDB" id="A0A8H7TE10"/>